<evidence type="ECO:0008006" key="5">
    <source>
        <dbReference type="Google" id="ProtNLM"/>
    </source>
</evidence>
<protein>
    <recommendedName>
        <fullName evidence="5">MNN4 protein</fullName>
    </recommendedName>
</protein>
<feature type="compositionally biased region" description="Basic and acidic residues" evidence="1">
    <location>
        <begin position="263"/>
        <end position="288"/>
    </location>
</feature>
<proteinExistence type="predicted"/>
<feature type="compositionally biased region" description="Acidic residues" evidence="1">
    <location>
        <begin position="168"/>
        <end position="178"/>
    </location>
</feature>
<organism evidence="3 4">
    <name type="scientific">Georgenia halotolerans</name>
    <dbReference type="NCBI Taxonomy" id="3028317"/>
    <lineage>
        <taxon>Bacteria</taxon>
        <taxon>Bacillati</taxon>
        <taxon>Actinomycetota</taxon>
        <taxon>Actinomycetes</taxon>
        <taxon>Micrococcales</taxon>
        <taxon>Bogoriellaceae</taxon>
        <taxon>Georgenia</taxon>
    </lineage>
</organism>
<name>A0ABT5TXL6_9MICO</name>
<reference evidence="3" key="1">
    <citation type="submission" date="2023-02" db="EMBL/GenBank/DDBJ databases">
        <title>Georgenia sp.10Sc9-8, isolated from a soil sample collected from the Taklamakan desert.</title>
        <authorList>
            <person name="Liu S."/>
        </authorList>
    </citation>
    <scope>NUCLEOTIDE SEQUENCE</scope>
    <source>
        <strain evidence="3">10Sc9-8</strain>
    </source>
</reference>
<gene>
    <name evidence="3" type="ORF">PU560_10065</name>
</gene>
<keyword evidence="2" id="KW-1133">Transmembrane helix</keyword>
<comment type="caution">
    <text evidence="3">The sequence shown here is derived from an EMBL/GenBank/DDBJ whole genome shotgun (WGS) entry which is preliminary data.</text>
</comment>
<dbReference type="EMBL" id="JARACI010000980">
    <property type="protein sequence ID" value="MDD9206808.1"/>
    <property type="molecule type" value="Genomic_DNA"/>
</dbReference>
<feature type="compositionally biased region" description="Acidic residues" evidence="1">
    <location>
        <begin position="208"/>
        <end position="262"/>
    </location>
</feature>
<feature type="transmembrane region" description="Helical" evidence="2">
    <location>
        <begin position="22"/>
        <end position="44"/>
    </location>
</feature>
<evidence type="ECO:0000313" key="3">
    <source>
        <dbReference type="EMBL" id="MDD9206808.1"/>
    </source>
</evidence>
<evidence type="ECO:0000256" key="2">
    <source>
        <dbReference type="SAM" id="Phobius"/>
    </source>
</evidence>
<sequence>MSVTPDGTSVPRAEPGRRRRRLLARSAPVVLVAVLVGSLLLGIWGGSLWGRAAYDAGEHAEAARRYAYQQRWTDPAVEPWKAWFNAGTAELRGAEHFRATETLRGALSRVPAGTPDPSGSSAECRVRTNLSLALEGLGDESRAAADPAMAETYYTEAMDVIGVCSTDGESESESESQDEQPGSPQDRAEQRQRDKQRESAAAQRATEDTDPPDTDPQETDPESGDTTEPDDQPVQPEESEDGEAPPGEDQDEPLAPEEEDGDADPRRQELEERNREAERERSRQEQERGGQPGGGQNW</sequence>
<dbReference type="Proteomes" id="UP001165561">
    <property type="component" value="Unassembled WGS sequence"/>
</dbReference>
<feature type="region of interest" description="Disordered" evidence="1">
    <location>
        <begin position="166"/>
        <end position="298"/>
    </location>
</feature>
<keyword evidence="2" id="KW-0472">Membrane</keyword>
<accession>A0ABT5TXL6</accession>
<evidence type="ECO:0000256" key="1">
    <source>
        <dbReference type="SAM" id="MobiDB-lite"/>
    </source>
</evidence>
<keyword evidence="4" id="KW-1185">Reference proteome</keyword>
<feature type="compositionally biased region" description="Basic and acidic residues" evidence="1">
    <location>
        <begin position="186"/>
        <end position="198"/>
    </location>
</feature>
<keyword evidence="2" id="KW-0812">Transmembrane</keyword>
<evidence type="ECO:0000313" key="4">
    <source>
        <dbReference type="Proteomes" id="UP001165561"/>
    </source>
</evidence>